<evidence type="ECO:0000256" key="4">
    <source>
        <dbReference type="ARBA" id="ARBA00022786"/>
    </source>
</evidence>
<dbReference type="GO" id="GO:0006508">
    <property type="term" value="P:proteolysis"/>
    <property type="evidence" value="ECO:0007669"/>
    <property type="project" value="UniProtKB-KW"/>
</dbReference>
<protein>
    <recommendedName>
        <fullName evidence="2">ubiquitinyl hydrolase 1</fullName>
        <ecNumber evidence="2">3.4.19.12</ecNumber>
    </recommendedName>
</protein>
<keyword evidence="4" id="KW-0833">Ubl conjugation pathway</keyword>
<keyword evidence="8" id="KW-1185">Reference proteome</keyword>
<keyword evidence="6" id="KW-0788">Thiol protease</keyword>
<accession>A0AAI8VTH1</accession>
<reference evidence="7" key="1">
    <citation type="submission" date="2023-10" db="EMBL/GenBank/DDBJ databases">
        <authorList>
            <person name="Hackl T."/>
        </authorList>
    </citation>
    <scope>NUCLEOTIDE SEQUENCE</scope>
</reference>
<dbReference type="EMBL" id="CAUWAG010000020">
    <property type="protein sequence ID" value="CAJ2513841.1"/>
    <property type="molecule type" value="Genomic_DNA"/>
</dbReference>
<evidence type="ECO:0000256" key="5">
    <source>
        <dbReference type="ARBA" id="ARBA00022801"/>
    </source>
</evidence>
<comment type="caution">
    <text evidence="7">The sequence shown here is derived from an EMBL/GenBank/DDBJ whole genome shotgun (WGS) entry which is preliminary data.</text>
</comment>
<dbReference type="PANTHER" id="PTHR13367">
    <property type="entry name" value="UBIQUITIN THIOESTERASE"/>
    <property type="match status" value="1"/>
</dbReference>
<dbReference type="Proteomes" id="UP001295740">
    <property type="component" value="Unassembled WGS sequence"/>
</dbReference>
<evidence type="ECO:0000256" key="1">
    <source>
        <dbReference type="ARBA" id="ARBA00000707"/>
    </source>
</evidence>
<evidence type="ECO:0000313" key="8">
    <source>
        <dbReference type="Proteomes" id="UP001295740"/>
    </source>
</evidence>
<sequence>MKDRPQCIAKLFPSFRHGKSVVDYYISHMVFPKEMKEFPHKLSASGWDIGKYLLQPENGVQLMAPVSANNTISDVDYLLSCVMQLCPPVQVILDVEAQIIELDNLEMAKAWLKLHDDSKQAVVFIDMNDEICVVDRSDRVDLLRASSFQSRLDACLVFLDEAHTHGIDLVLLLENRVAVTLGPRLTQDRLVQASKRMRKLGKGQTVVFCVSKEMQTKVLDTARKTDASTITVADILEWSMHETSDDLRRNMPLWAVQAGPKIFAMSDEPVVQQIAARCKEFNITQFKSSALQEEQERELSPEMEQERQIQRAPPAKACPHKLHPDVKNFALTSKVVSSSQGYHPAFSTLRGMSTATAFNPSDLAGEEAFLTTTDFAETVLKGPETFVSDTFLRSVQWILTAHDPDSKTIKTVMILSPYEANSLIRSMEQSEFMTLHLYRARVNSGYAALDSLDFHTIPVRKPALQLPRRLAAHLNLFAGQLYFSSYNDYLETCKVLGLLPRFLSEEMERQGWKVDAAGFILADDRGRVGGESGLTKSPVGFLKGLFTARRNVDGFGKSHVGKLLEGHVLQKADFEA</sequence>
<proteinExistence type="predicted"/>
<evidence type="ECO:0000256" key="2">
    <source>
        <dbReference type="ARBA" id="ARBA00012759"/>
    </source>
</evidence>
<comment type="catalytic activity">
    <reaction evidence="1">
        <text>Thiol-dependent hydrolysis of ester, thioester, amide, peptide and isopeptide bonds formed by the C-terminal Gly of ubiquitin (a 76-residue protein attached to proteins as an intracellular targeting signal).</text>
        <dbReference type="EC" id="3.4.19.12"/>
    </reaction>
</comment>
<evidence type="ECO:0000256" key="6">
    <source>
        <dbReference type="ARBA" id="ARBA00022807"/>
    </source>
</evidence>
<evidence type="ECO:0000313" key="7">
    <source>
        <dbReference type="EMBL" id="CAJ2513841.1"/>
    </source>
</evidence>
<dbReference type="GO" id="GO:0004843">
    <property type="term" value="F:cysteine-type deubiquitinase activity"/>
    <property type="evidence" value="ECO:0007669"/>
    <property type="project" value="UniProtKB-EC"/>
</dbReference>
<dbReference type="InterPro" id="IPR051346">
    <property type="entry name" value="OTU_Deubiquitinase"/>
</dbReference>
<name>A0AAI8VTH1_9PEZI</name>
<dbReference type="PANTHER" id="PTHR13367:SF34">
    <property type="match status" value="1"/>
</dbReference>
<keyword evidence="3" id="KW-0645">Protease</keyword>
<keyword evidence="5" id="KW-0378">Hydrolase</keyword>
<dbReference type="EC" id="3.4.19.12" evidence="2"/>
<dbReference type="AlphaFoldDB" id="A0AAI8VTH1"/>
<organism evidence="7 8">
    <name type="scientific">Anthostomella pinea</name>
    <dbReference type="NCBI Taxonomy" id="933095"/>
    <lineage>
        <taxon>Eukaryota</taxon>
        <taxon>Fungi</taxon>
        <taxon>Dikarya</taxon>
        <taxon>Ascomycota</taxon>
        <taxon>Pezizomycotina</taxon>
        <taxon>Sordariomycetes</taxon>
        <taxon>Xylariomycetidae</taxon>
        <taxon>Xylariales</taxon>
        <taxon>Xylariaceae</taxon>
        <taxon>Anthostomella</taxon>
    </lineage>
</organism>
<gene>
    <name evidence="7" type="ORF">KHLLAP_LOCUS14309</name>
</gene>
<evidence type="ECO:0000256" key="3">
    <source>
        <dbReference type="ARBA" id="ARBA00022670"/>
    </source>
</evidence>